<protein>
    <submittedName>
        <fullName evidence="1">Uncharacterized protein</fullName>
    </submittedName>
</protein>
<dbReference type="RefSeq" id="WP_267638516.1">
    <property type="nucleotide sequence ID" value="NZ_JAODIY010000013.1"/>
</dbReference>
<organism evidence="1 2">
    <name type="scientific">Halovenus rubra</name>
    <dbReference type="NCBI Taxonomy" id="869890"/>
    <lineage>
        <taxon>Archaea</taxon>
        <taxon>Methanobacteriati</taxon>
        <taxon>Methanobacteriota</taxon>
        <taxon>Stenosarchaea group</taxon>
        <taxon>Halobacteria</taxon>
        <taxon>Halobacteriales</taxon>
        <taxon>Haloarculaceae</taxon>
        <taxon>Halovenus</taxon>
    </lineage>
</organism>
<name>A0ABD5X1H3_9EURY</name>
<dbReference type="Proteomes" id="UP001596414">
    <property type="component" value="Unassembled WGS sequence"/>
</dbReference>
<comment type="caution">
    <text evidence="1">The sequence shown here is derived from an EMBL/GenBank/DDBJ whole genome shotgun (WGS) entry which is preliminary data.</text>
</comment>
<reference evidence="1 2" key="1">
    <citation type="journal article" date="2014" name="Int. J. Syst. Evol. Microbiol.">
        <title>Complete genome sequence of Corynebacterium casei LMG S-19264T (=DSM 44701T), isolated from a smear-ripened cheese.</title>
        <authorList>
            <consortium name="US DOE Joint Genome Institute (JGI-PGF)"/>
            <person name="Walter F."/>
            <person name="Albersmeier A."/>
            <person name="Kalinowski J."/>
            <person name="Ruckert C."/>
        </authorList>
    </citation>
    <scope>NUCLEOTIDE SEQUENCE [LARGE SCALE GENOMIC DNA]</scope>
    <source>
        <strain evidence="1 2">CGMCC 4.7215</strain>
    </source>
</reference>
<sequence length="50" mass="5992">MSFTHGLSNTLKRLTERDETVLVQYNDRASQHLYPKLEDRGYQYETLEDE</sequence>
<proteinExistence type="predicted"/>
<evidence type="ECO:0000313" key="2">
    <source>
        <dbReference type="Proteomes" id="UP001596414"/>
    </source>
</evidence>
<evidence type="ECO:0000313" key="1">
    <source>
        <dbReference type="EMBL" id="MFC7124792.1"/>
    </source>
</evidence>
<gene>
    <name evidence="1" type="ORF">ACFQJ7_01885</name>
</gene>
<dbReference type="AlphaFoldDB" id="A0ABD5X1H3"/>
<accession>A0ABD5X1H3</accession>
<dbReference type="EMBL" id="JBHSZQ010000002">
    <property type="protein sequence ID" value="MFC7124792.1"/>
    <property type="molecule type" value="Genomic_DNA"/>
</dbReference>